<protein>
    <submittedName>
        <fullName evidence="1">Uncharacterized protein</fullName>
    </submittedName>
</protein>
<accession>A0A0C9XHK8</accession>
<dbReference type="Proteomes" id="UP000054477">
    <property type="component" value="Unassembled WGS sequence"/>
</dbReference>
<evidence type="ECO:0000313" key="2">
    <source>
        <dbReference type="Proteomes" id="UP000054477"/>
    </source>
</evidence>
<keyword evidence="2" id="KW-1185">Reference proteome</keyword>
<reference evidence="1 2" key="1">
    <citation type="submission" date="2014-04" db="EMBL/GenBank/DDBJ databases">
        <authorList>
            <consortium name="DOE Joint Genome Institute"/>
            <person name="Kuo A."/>
            <person name="Kohler A."/>
            <person name="Nagy L.G."/>
            <person name="Floudas D."/>
            <person name="Copeland A."/>
            <person name="Barry K.W."/>
            <person name="Cichocki N."/>
            <person name="Veneault-Fourrey C."/>
            <person name="LaButti K."/>
            <person name="Lindquist E.A."/>
            <person name="Lipzen A."/>
            <person name="Lundell T."/>
            <person name="Morin E."/>
            <person name="Murat C."/>
            <person name="Sun H."/>
            <person name="Tunlid A."/>
            <person name="Henrissat B."/>
            <person name="Grigoriev I.V."/>
            <person name="Hibbett D.S."/>
            <person name="Martin F."/>
            <person name="Nordberg H.P."/>
            <person name="Cantor M.N."/>
            <person name="Hua S.X."/>
        </authorList>
    </citation>
    <scope>NUCLEOTIDE SEQUENCE [LARGE SCALE GENOMIC DNA]</scope>
    <source>
        <strain evidence="1 2">LaAM-08-1</strain>
    </source>
</reference>
<name>A0A0C9XHK8_9AGAR</name>
<sequence>MENIPFLMRTLKRIEGNLRPTLDYIGTHPTSSAPGLRAQRYRTSSTHSTRSCEGALALLDASSILWITFRSAATFENVNTFQVTPHLKCFLNHY</sequence>
<organism evidence="1 2">
    <name type="scientific">Laccaria amethystina LaAM-08-1</name>
    <dbReference type="NCBI Taxonomy" id="1095629"/>
    <lineage>
        <taxon>Eukaryota</taxon>
        <taxon>Fungi</taxon>
        <taxon>Dikarya</taxon>
        <taxon>Basidiomycota</taxon>
        <taxon>Agaricomycotina</taxon>
        <taxon>Agaricomycetes</taxon>
        <taxon>Agaricomycetidae</taxon>
        <taxon>Agaricales</taxon>
        <taxon>Agaricineae</taxon>
        <taxon>Hydnangiaceae</taxon>
        <taxon>Laccaria</taxon>
    </lineage>
</organism>
<gene>
    <name evidence="1" type="ORF">K443DRAFT_681722</name>
</gene>
<dbReference type="EMBL" id="KN838700">
    <property type="protein sequence ID" value="KIJ97156.1"/>
    <property type="molecule type" value="Genomic_DNA"/>
</dbReference>
<dbReference type="AlphaFoldDB" id="A0A0C9XHK8"/>
<dbReference type="HOGENOM" id="CLU_2386496_0_0_1"/>
<proteinExistence type="predicted"/>
<evidence type="ECO:0000313" key="1">
    <source>
        <dbReference type="EMBL" id="KIJ97156.1"/>
    </source>
</evidence>
<reference evidence="2" key="2">
    <citation type="submission" date="2015-01" db="EMBL/GenBank/DDBJ databases">
        <title>Evolutionary Origins and Diversification of the Mycorrhizal Mutualists.</title>
        <authorList>
            <consortium name="DOE Joint Genome Institute"/>
            <consortium name="Mycorrhizal Genomics Consortium"/>
            <person name="Kohler A."/>
            <person name="Kuo A."/>
            <person name="Nagy L.G."/>
            <person name="Floudas D."/>
            <person name="Copeland A."/>
            <person name="Barry K.W."/>
            <person name="Cichocki N."/>
            <person name="Veneault-Fourrey C."/>
            <person name="LaButti K."/>
            <person name="Lindquist E.A."/>
            <person name="Lipzen A."/>
            <person name="Lundell T."/>
            <person name="Morin E."/>
            <person name="Murat C."/>
            <person name="Riley R."/>
            <person name="Ohm R."/>
            <person name="Sun H."/>
            <person name="Tunlid A."/>
            <person name="Henrissat B."/>
            <person name="Grigoriev I.V."/>
            <person name="Hibbett D.S."/>
            <person name="Martin F."/>
        </authorList>
    </citation>
    <scope>NUCLEOTIDE SEQUENCE [LARGE SCALE GENOMIC DNA]</scope>
    <source>
        <strain evidence="2">LaAM-08-1</strain>
    </source>
</reference>